<accession>A0A0L7LAE2</accession>
<comment type="caution">
    <text evidence="9">The sequence shown here is derived from an EMBL/GenBank/DDBJ whole genome shotgun (WGS) entry which is preliminary data.</text>
</comment>
<sequence>MRNRPRNSIKIAGLTLDLTSSLNKFFMCECGRKYEKKIVLAKHVAGCSGIPVTHFCHWCNLTFRNRGNLVLHAKYIHGDESYQETDNKQKKFHCNACDAKYDSMWKLKYHIRGTHYNLLAGIPHFQSKQVNQVWFEKVLNSKNLVEIRKTGPNTLLMKAMAPDTNIKLSEHHQPEKIDLHSVYPTGRRKVIDVMCKICKKLFKNRDLKKHIQEAHQKDFAKHKCNNCNMTFKRSYIYLKHVCNKSDGRYKRRVVEGVTQYGKRGITITNVSSLHPVEID</sequence>
<dbReference type="PANTHER" id="PTHR24376">
    <property type="entry name" value="ZINC FINGER PROTEIN"/>
    <property type="match status" value="1"/>
</dbReference>
<keyword evidence="10" id="KW-1185">Reference proteome</keyword>
<evidence type="ECO:0000256" key="7">
    <source>
        <dbReference type="PROSITE-ProRule" id="PRU00042"/>
    </source>
</evidence>
<evidence type="ECO:0000313" key="10">
    <source>
        <dbReference type="Proteomes" id="UP000037510"/>
    </source>
</evidence>
<keyword evidence="4 7" id="KW-0863">Zinc-finger</keyword>
<dbReference type="Proteomes" id="UP000037510">
    <property type="component" value="Unassembled WGS sequence"/>
</dbReference>
<dbReference type="EMBL" id="JTDY01001951">
    <property type="protein sequence ID" value="KOB72463.1"/>
    <property type="molecule type" value="Genomic_DNA"/>
</dbReference>
<evidence type="ECO:0000259" key="8">
    <source>
        <dbReference type="PROSITE" id="PS50157"/>
    </source>
</evidence>
<evidence type="ECO:0000313" key="9">
    <source>
        <dbReference type="EMBL" id="KOB72463.1"/>
    </source>
</evidence>
<feature type="non-terminal residue" evidence="9">
    <location>
        <position position="1"/>
    </location>
</feature>
<dbReference type="InterPro" id="IPR013087">
    <property type="entry name" value="Znf_C2H2_type"/>
</dbReference>
<feature type="non-terminal residue" evidence="9">
    <location>
        <position position="279"/>
    </location>
</feature>
<dbReference type="PROSITE" id="PS50157">
    <property type="entry name" value="ZINC_FINGER_C2H2_2"/>
    <property type="match status" value="1"/>
</dbReference>
<dbReference type="Gene3D" id="3.30.160.60">
    <property type="entry name" value="Classic Zinc Finger"/>
    <property type="match status" value="2"/>
</dbReference>
<comment type="subcellular location">
    <subcellularLocation>
        <location evidence="1">Nucleus</location>
    </subcellularLocation>
</comment>
<dbReference type="OrthoDB" id="7437528at2759"/>
<evidence type="ECO:0000256" key="5">
    <source>
        <dbReference type="ARBA" id="ARBA00022833"/>
    </source>
</evidence>
<evidence type="ECO:0000256" key="6">
    <source>
        <dbReference type="ARBA" id="ARBA00023242"/>
    </source>
</evidence>
<dbReference type="PANTHER" id="PTHR24376:SF235">
    <property type="entry name" value="C2H2-TYPE DOMAIN-CONTAINING PROTEIN"/>
    <property type="match status" value="1"/>
</dbReference>
<dbReference type="STRING" id="104452.A0A0L7LAE2"/>
<reference evidence="9 10" key="1">
    <citation type="journal article" date="2015" name="Genome Biol. Evol.">
        <title>The genome of winter moth (Operophtera brumata) provides a genomic perspective on sexual dimorphism and phenology.</title>
        <authorList>
            <person name="Derks M.F."/>
            <person name="Smit S."/>
            <person name="Salis L."/>
            <person name="Schijlen E."/>
            <person name="Bossers A."/>
            <person name="Mateman C."/>
            <person name="Pijl A.S."/>
            <person name="de Ridder D."/>
            <person name="Groenen M.A."/>
            <person name="Visser M.E."/>
            <person name="Megens H.J."/>
        </authorList>
    </citation>
    <scope>NUCLEOTIDE SEQUENCE [LARGE SCALE GENOMIC DNA]</scope>
    <source>
        <strain evidence="9">WM2013NL</strain>
        <tissue evidence="9">Head and thorax</tissue>
    </source>
</reference>
<dbReference type="InterPro" id="IPR036236">
    <property type="entry name" value="Znf_C2H2_sf"/>
</dbReference>
<name>A0A0L7LAE2_OPEBR</name>
<feature type="domain" description="C2H2-type" evidence="8">
    <location>
        <begin position="54"/>
        <end position="82"/>
    </location>
</feature>
<protein>
    <recommendedName>
        <fullName evidence="8">C2H2-type domain-containing protein</fullName>
    </recommendedName>
</protein>
<evidence type="ECO:0000256" key="3">
    <source>
        <dbReference type="ARBA" id="ARBA00022737"/>
    </source>
</evidence>
<keyword evidence="2" id="KW-0479">Metal-binding</keyword>
<gene>
    <name evidence="9" type="ORF">OBRU01_11877</name>
</gene>
<evidence type="ECO:0000256" key="1">
    <source>
        <dbReference type="ARBA" id="ARBA00004123"/>
    </source>
</evidence>
<dbReference type="SUPFAM" id="SSF57667">
    <property type="entry name" value="beta-beta-alpha zinc fingers"/>
    <property type="match status" value="1"/>
</dbReference>
<dbReference type="GO" id="GO:0000978">
    <property type="term" value="F:RNA polymerase II cis-regulatory region sequence-specific DNA binding"/>
    <property type="evidence" value="ECO:0007669"/>
    <property type="project" value="TreeGrafter"/>
</dbReference>
<dbReference type="SMART" id="SM00355">
    <property type="entry name" value="ZnF_C2H2"/>
    <property type="match status" value="4"/>
</dbReference>
<evidence type="ECO:0000256" key="4">
    <source>
        <dbReference type="ARBA" id="ARBA00022771"/>
    </source>
</evidence>
<dbReference type="GO" id="GO:0005634">
    <property type="term" value="C:nucleus"/>
    <property type="evidence" value="ECO:0007669"/>
    <property type="project" value="UniProtKB-SubCell"/>
</dbReference>
<keyword evidence="6" id="KW-0539">Nucleus</keyword>
<keyword evidence="3" id="KW-0677">Repeat</keyword>
<dbReference type="GO" id="GO:0008270">
    <property type="term" value="F:zinc ion binding"/>
    <property type="evidence" value="ECO:0007669"/>
    <property type="project" value="UniProtKB-KW"/>
</dbReference>
<keyword evidence="5" id="KW-0862">Zinc</keyword>
<proteinExistence type="predicted"/>
<dbReference type="AlphaFoldDB" id="A0A0L7LAE2"/>
<dbReference type="PROSITE" id="PS00028">
    <property type="entry name" value="ZINC_FINGER_C2H2_1"/>
    <property type="match status" value="2"/>
</dbReference>
<dbReference type="GO" id="GO:0001228">
    <property type="term" value="F:DNA-binding transcription activator activity, RNA polymerase II-specific"/>
    <property type="evidence" value="ECO:0007669"/>
    <property type="project" value="TreeGrafter"/>
</dbReference>
<organism evidence="9 10">
    <name type="scientific">Operophtera brumata</name>
    <name type="common">Winter moth</name>
    <name type="synonym">Phalaena brumata</name>
    <dbReference type="NCBI Taxonomy" id="104452"/>
    <lineage>
        <taxon>Eukaryota</taxon>
        <taxon>Metazoa</taxon>
        <taxon>Ecdysozoa</taxon>
        <taxon>Arthropoda</taxon>
        <taxon>Hexapoda</taxon>
        <taxon>Insecta</taxon>
        <taxon>Pterygota</taxon>
        <taxon>Neoptera</taxon>
        <taxon>Endopterygota</taxon>
        <taxon>Lepidoptera</taxon>
        <taxon>Glossata</taxon>
        <taxon>Ditrysia</taxon>
        <taxon>Geometroidea</taxon>
        <taxon>Geometridae</taxon>
        <taxon>Larentiinae</taxon>
        <taxon>Operophtera</taxon>
    </lineage>
</organism>
<evidence type="ECO:0000256" key="2">
    <source>
        <dbReference type="ARBA" id="ARBA00022723"/>
    </source>
</evidence>